<protein>
    <submittedName>
        <fullName evidence="2">Uncharacterized protein</fullName>
    </submittedName>
</protein>
<keyword evidence="1" id="KW-0472">Membrane</keyword>
<name>A0ABS1SLZ2_9MICO</name>
<feature type="transmembrane region" description="Helical" evidence="1">
    <location>
        <begin position="34"/>
        <end position="52"/>
    </location>
</feature>
<accession>A0ABS1SLZ2</accession>
<sequence length="209" mass="21785">MEWSGQRVFGAGAGALLGVMLGLILLSASRGTPLAIIIAGLVLVVLVVNLIVSERMVSRVITLAAQRTQLIATGYAPGEPAPARVHRVFGRAAGEVATMVWPGAQEPARLAILHVLPQNAPPRSVYALLPMRYGIEKGAAAAVVLDPAYPDIAILDDRVPLDTLRAIAADGRWATVRVPSMFVRQGGPATVVACVAGLLGVLLFGLVFG</sequence>
<evidence type="ECO:0000313" key="3">
    <source>
        <dbReference type="Proteomes" id="UP001646141"/>
    </source>
</evidence>
<keyword evidence="1" id="KW-0812">Transmembrane</keyword>
<keyword evidence="3" id="KW-1185">Reference proteome</keyword>
<gene>
    <name evidence="2" type="ORF">D3226_00825</name>
</gene>
<keyword evidence="1" id="KW-1133">Transmembrane helix</keyword>
<comment type="caution">
    <text evidence="2">The sequence shown here is derived from an EMBL/GenBank/DDBJ whole genome shotgun (WGS) entry which is preliminary data.</text>
</comment>
<evidence type="ECO:0000256" key="1">
    <source>
        <dbReference type="SAM" id="Phobius"/>
    </source>
</evidence>
<dbReference type="EMBL" id="QYAD01000001">
    <property type="protein sequence ID" value="MBL3688504.1"/>
    <property type="molecule type" value="Genomic_DNA"/>
</dbReference>
<proteinExistence type="predicted"/>
<feature type="transmembrane region" description="Helical" evidence="1">
    <location>
        <begin position="7"/>
        <end position="28"/>
    </location>
</feature>
<dbReference type="RefSeq" id="WP_202380546.1">
    <property type="nucleotide sequence ID" value="NZ_BAAAMA010000003.1"/>
</dbReference>
<dbReference type="Proteomes" id="UP001646141">
    <property type="component" value="Unassembled WGS sequence"/>
</dbReference>
<organism evidence="2 3">
    <name type="scientific">Leucobacter chromiireducens subsp. chromiireducens</name>
    <dbReference type="NCBI Taxonomy" id="660067"/>
    <lineage>
        <taxon>Bacteria</taxon>
        <taxon>Bacillati</taxon>
        <taxon>Actinomycetota</taxon>
        <taxon>Actinomycetes</taxon>
        <taxon>Micrococcales</taxon>
        <taxon>Microbacteriaceae</taxon>
        <taxon>Leucobacter</taxon>
    </lineage>
</organism>
<evidence type="ECO:0000313" key="2">
    <source>
        <dbReference type="EMBL" id="MBL3688504.1"/>
    </source>
</evidence>
<feature type="transmembrane region" description="Helical" evidence="1">
    <location>
        <begin position="189"/>
        <end position="208"/>
    </location>
</feature>
<reference evidence="2 3" key="1">
    <citation type="submission" date="2018-09" db="EMBL/GenBank/DDBJ databases">
        <title>Comparative genomics of Leucobacter spp.</title>
        <authorList>
            <person name="Reis A.C."/>
            <person name="Kolvenbach B.A."/>
            <person name="Corvini P.F.X."/>
            <person name="Nunes O.C."/>
        </authorList>
    </citation>
    <scope>NUCLEOTIDE SEQUENCE [LARGE SCALE GENOMIC DNA]</scope>
    <source>
        <strain evidence="2 3">L-1</strain>
    </source>
</reference>